<accession>A0A811SA20</accession>
<evidence type="ECO:0000256" key="1">
    <source>
        <dbReference type="SAM" id="MobiDB-lite"/>
    </source>
</evidence>
<dbReference type="EMBL" id="CAJGYO010000019">
    <property type="protein sequence ID" value="CAD6338431.1"/>
    <property type="molecule type" value="Genomic_DNA"/>
</dbReference>
<dbReference type="GO" id="GO:0006508">
    <property type="term" value="P:proteolysis"/>
    <property type="evidence" value="ECO:0007669"/>
    <property type="project" value="InterPro"/>
</dbReference>
<dbReference type="InterPro" id="IPR032567">
    <property type="entry name" value="RTL1-rel"/>
</dbReference>
<protein>
    <submittedName>
        <fullName evidence="2">Uncharacterized protein</fullName>
    </submittedName>
</protein>
<dbReference type="PANTHER" id="PTHR15503">
    <property type="entry name" value="LDOC1 RELATED"/>
    <property type="match status" value="1"/>
</dbReference>
<dbReference type="PROSITE" id="PS00141">
    <property type="entry name" value="ASP_PROTEASE"/>
    <property type="match status" value="1"/>
</dbReference>
<evidence type="ECO:0000313" key="3">
    <source>
        <dbReference type="Proteomes" id="UP000604825"/>
    </source>
</evidence>
<dbReference type="InterPro" id="IPR021109">
    <property type="entry name" value="Peptidase_aspartic_dom_sf"/>
</dbReference>
<dbReference type="InterPro" id="IPR001969">
    <property type="entry name" value="Aspartic_peptidase_AS"/>
</dbReference>
<comment type="caution">
    <text evidence="2">The sequence shown here is derived from an EMBL/GenBank/DDBJ whole genome shotgun (WGS) entry which is preliminary data.</text>
</comment>
<organism evidence="2 3">
    <name type="scientific">Miscanthus lutarioriparius</name>
    <dbReference type="NCBI Taxonomy" id="422564"/>
    <lineage>
        <taxon>Eukaryota</taxon>
        <taxon>Viridiplantae</taxon>
        <taxon>Streptophyta</taxon>
        <taxon>Embryophyta</taxon>
        <taxon>Tracheophyta</taxon>
        <taxon>Spermatophyta</taxon>
        <taxon>Magnoliopsida</taxon>
        <taxon>Liliopsida</taxon>
        <taxon>Poales</taxon>
        <taxon>Poaceae</taxon>
        <taxon>PACMAD clade</taxon>
        <taxon>Panicoideae</taxon>
        <taxon>Andropogonodae</taxon>
        <taxon>Andropogoneae</taxon>
        <taxon>Saccharinae</taxon>
        <taxon>Miscanthus</taxon>
    </lineage>
</organism>
<dbReference type="GO" id="GO:0004190">
    <property type="term" value="F:aspartic-type endopeptidase activity"/>
    <property type="evidence" value="ECO:0007669"/>
    <property type="project" value="InterPro"/>
</dbReference>
<dbReference type="Pfam" id="PF08284">
    <property type="entry name" value="RVP_2"/>
    <property type="match status" value="1"/>
</dbReference>
<sequence length="487" mass="54004">MNPETKLILDELHRRFTDHDLKWDQRFEDWEKRLGRQVKDMEQAQDARVYALEKAATSFDEWWPSIEGTIDDICLEVKKISLGWERASIAHPEDKSGVFATSPAATQRLSVEPSAALPVVGPGVANQYRESGFRVVSTLIHSPIKGEHPLPKPPVPPSTMHASSSDPPNSGYHGNSNSKIPKVDFPRFDGDHPKLWLGDCLDYFILYHVESTSWEDLSAQRKPEVRKWDVSSGAKPFARTALPLPLPPARVDKPVAPVELKPAPDIGRAPSADERWAALRSLRLSQGLCFRCGSKWSRDHRCPQAVQLQVLEEVLGLFSLEESAEPSDAVVEEPEPAQLQLILSVAAVSGVSAPRTMCFDGLLGSVPIRILLDSGSSHTFFSESVAAHMQDLAPLSNPVQVQVANGQVLSCTQFIHSEVWSVQGLQFKSDIKVLPLSSYDMILGLDWLESHSPMQVHWAHKWLKIPYEGTTVQLHGLLSSILEGSII</sequence>
<proteinExistence type="predicted"/>
<keyword evidence="3" id="KW-1185">Reference proteome</keyword>
<dbReference type="Gene3D" id="2.40.70.10">
    <property type="entry name" value="Acid Proteases"/>
    <property type="match status" value="1"/>
</dbReference>
<feature type="compositionally biased region" description="Polar residues" evidence="1">
    <location>
        <begin position="160"/>
        <end position="178"/>
    </location>
</feature>
<dbReference type="AlphaFoldDB" id="A0A811SA20"/>
<dbReference type="PANTHER" id="PTHR15503:SF22">
    <property type="entry name" value="TRANSPOSON TY3-I GAG POLYPROTEIN"/>
    <property type="match status" value="1"/>
</dbReference>
<dbReference type="Proteomes" id="UP000604825">
    <property type="component" value="Unassembled WGS sequence"/>
</dbReference>
<dbReference type="SUPFAM" id="SSF50630">
    <property type="entry name" value="Acid proteases"/>
    <property type="match status" value="1"/>
</dbReference>
<reference evidence="2" key="1">
    <citation type="submission" date="2020-10" db="EMBL/GenBank/DDBJ databases">
        <authorList>
            <person name="Han B."/>
            <person name="Lu T."/>
            <person name="Zhao Q."/>
            <person name="Huang X."/>
            <person name="Zhao Y."/>
        </authorList>
    </citation>
    <scope>NUCLEOTIDE SEQUENCE</scope>
</reference>
<feature type="region of interest" description="Disordered" evidence="1">
    <location>
        <begin position="144"/>
        <end position="178"/>
    </location>
</feature>
<gene>
    <name evidence="2" type="ORF">NCGR_LOCUS62529</name>
</gene>
<evidence type="ECO:0000313" key="2">
    <source>
        <dbReference type="EMBL" id="CAD6338431.1"/>
    </source>
</evidence>
<dbReference type="OrthoDB" id="693631at2759"/>
<dbReference type="CDD" id="cd00303">
    <property type="entry name" value="retropepsin_like"/>
    <property type="match status" value="1"/>
</dbReference>
<name>A0A811SA20_9POAL</name>